<evidence type="ECO:0000256" key="1">
    <source>
        <dbReference type="ARBA" id="ARBA00004651"/>
    </source>
</evidence>
<keyword evidence="4 7" id="KW-0812">Transmembrane</keyword>
<reference evidence="8 9" key="1">
    <citation type="submission" date="2017-04" db="EMBL/GenBank/DDBJ databases">
        <authorList>
            <person name="Afonso C.L."/>
            <person name="Miller P.J."/>
            <person name="Scott M.A."/>
            <person name="Spackman E."/>
            <person name="Goraichik I."/>
            <person name="Dimitrov K.M."/>
            <person name="Suarez D.L."/>
            <person name="Swayne D.E."/>
        </authorList>
    </citation>
    <scope>NUCLEOTIDE SEQUENCE [LARGE SCALE GENOMIC DNA]</scope>
    <source>
        <strain evidence="8 9">N3/975</strain>
    </source>
</reference>
<dbReference type="RefSeq" id="WP_208916128.1">
    <property type="nucleotide sequence ID" value="NZ_LT840184.1"/>
</dbReference>
<dbReference type="GO" id="GO:0005886">
    <property type="term" value="C:plasma membrane"/>
    <property type="evidence" value="ECO:0007669"/>
    <property type="project" value="UniProtKB-SubCell"/>
</dbReference>
<dbReference type="InterPro" id="IPR051907">
    <property type="entry name" value="DoxX-like_oxidoreductase"/>
</dbReference>
<feature type="transmembrane region" description="Helical" evidence="7">
    <location>
        <begin position="62"/>
        <end position="86"/>
    </location>
</feature>
<evidence type="ECO:0000256" key="6">
    <source>
        <dbReference type="ARBA" id="ARBA00023136"/>
    </source>
</evidence>
<keyword evidence="6 7" id="KW-0472">Membrane</keyword>
<evidence type="ECO:0000256" key="4">
    <source>
        <dbReference type="ARBA" id="ARBA00022692"/>
    </source>
</evidence>
<dbReference type="InterPro" id="IPR032808">
    <property type="entry name" value="DoxX"/>
</dbReference>
<evidence type="ECO:0000313" key="9">
    <source>
        <dbReference type="Proteomes" id="UP000192940"/>
    </source>
</evidence>
<dbReference type="AlphaFoldDB" id="A0A1X7HRJ7"/>
<evidence type="ECO:0000313" key="8">
    <source>
        <dbReference type="EMBL" id="SMF91671.1"/>
    </source>
</evidence>
<keyword evidence="9" id="KW-1185">Reference proteome</keyword>
<dbReference type="Pfam" id="PF07681">
    <property type="entry name" value="DoxX"/>
    <property type="match status" value="1"/>
</dbReference>
<gene>
    <name evidence="8" type="ORF">SAMN05661091_5534</name>
</gene>
<comment type="similarity">
    <text evidence="2">Belongs to the DoxX family.</text>
</comment>
<dbReference type="EMBL" id="LT840184">
    <property type="protein sequence ID" value="SMF91671.1"/>
    <property type="molecule type" value="Genomic_DNA"/>
</dbReference>
<sequence length="134" mass="13892">MNMELGLLILRLVLGLSFIAHGAQKLFGWFGGYGPKGTGGWMESIGIKPGVTMAVLAGLMEFVGGLLFASGFLTILGAALIILAMLGAIVKVHGKNGYWATANGYEFNLLIIAVALAVALMGAGAYSLDAVIFN</sequence>
<organism evidence="8 9">
    <name type="scientific">Paenibacillus uliginis N3/975</name>
    <dbReference type="NCBI Taxonomy" id="1313296"/>
    <lineage>
        <taxon>Bacteria</taxon>
        <taxon>Bacillati</taxon>
        <taxon>Bacillota</taxon>
        <taxon>Bacilli</taxon>
        <taxon>Bacillales</taxon>
        <taxon>Paenibacillaceae</taxon>
        <taxon>Paenibacillus</taxon>
    </lineage>
</organism>
<evidence type="ECO:0000256" key="7">
    <source>
        <dbReference type="SAM" id="Phobius"/>
    </source>
</evidence>
<protein>
    <submittedName>
        <fullName evidence="8">Putative oxidoreductase</fullName>
    </submittedName>
</protein>
<keyword evidence="3" id="KW-1003">Cell membrane</keyword>
<comment type="subcellular location">
    <subcellularLocation>
        <location evidence="1">Cell membrane</location>
        <topology evidence="1">Multi-pass membrane protein</topology>
    </subcellularLocation>
</comment>
<dbReference type="Proteomes" id="UP000192940">
    <property type="component" value="Chromosome I"/>
</dbReference>
<dbReference type="STRING" id="1313296.SAMN05661091_5534"/>
<evidence type="ECO:0000256" key="5">
    <source>
        <dbReference type="ARBA" id="ARBA00022989"/>
    </source>
</evidence>
<accession>A0A1X7HRJ7</accession>
<dbReference type="PANTHER" id="PTHR33452">
    <property type="entry name" value="OXIDOREDUCTASE CATD-RELATED"/>
    <property type="match status" value="1"/>
</dbReference>
<proteinExistence type="inferred from homology"/>
<feature type="transmembrane region" description="Helical" evidence="7">
    <location>
        <begin position="107"/>
        <end position="128"/>
    </location>
</feature>
<name>A0A1X7HRJ7_9BACL</name>
<keyword evidence="5 7" id="KW-1133">Transmembrane helix</keyword>
<evidence type="ECO:0000256" key="3">
    <source>
        <dbReference type="ARBA" id="ARBA00022475"/>
    </source>
</evidence>
<dbReference type="PANTHER" id="PTHR33452:SF10">
    <property type="entry name" value="OXIDOREDUCTASE MHQP-RELATED"/>
    <property type="match status" value="1"/>
</dbReference>
<evidence type="ECO:0000256" key="2">
    <source>
        <dbReference type="ARBA" id="ARBA00006679"/>
    </source>
</evidence>